<evidence type="ECO:0000256" key="5">
    <source>
        <dbReference type="PROSITE-ProRule" id="PRU00277"/>
    </source>
</evidence>
<dbReference type="HOGENOM" id="CLU_013615_7_4_12"/>
<dbReference type="Pfam" id="PF00254">
    <property type="entry name" value="FKBP_C"/>
    <property type="match status" value="1"/>
</dbReference>
<evidence type="ECO:0000256" key="4">
    <source>
        <dbReference type="ARBA" id="ARBA00023235"/>
    </source>
</evidence>
<gene>
    <name evidence="9" type="ordered locus">Turpa_1267</name>
</gene>
<proteinExistence type="inferred from homology"/>
<accession>I4B3Q8</accession>
<evidence type="ECO:0000313" key="9">
    <source>
        <dbReference type="EMBL" id="AFM11915.1"/>
    </source>
</evidence>
<feature type="chain" id="PRO_5003686688" description="Peptidyl-prolyl cis-trans isomerase" evidence="7">
    <location>
        <begin position="20"/>
        <end position="138"/>
    </location>
</feature>
<evidence type="ECO:0000313" key="10">
    <source>
        <dbReference type="Proteomes" id="UP000006048"/>
    </source>
</evidence>
<dbReference type="FunFam" id="3.10.50.40:FF:000006">
    <property type="entry name" value="Peptidyl-prolyl cis-trans isomerase"/>
    <property type="match status" value="1"/>
</dbReference>
<comment type="similarity">
    <text evidence="2 6">Belongs to the FKBP-type PPIase family.</text>
</comment>
<feature type="domain" description="PPIase FKBP-type" evidence="8">
    <location>
        <begin position="45"/>
        <end position="138"/>
    </location>
</feature>
<dbReference type="PROSITE" id="PS50059">
    <property type="entry name" value="FKBP_PPIASE"/>
    <property type="match status" value="1"/>
</dbReference>
<dbReference type="STRING" id="869212.Turpa_1267"/>
<protein>
    <recommendedName>
        <fullName evidence="6">Peptidyl-prolyl cis-trans isomerase</fullName>
        <ecNumber evidence="6">5.2.1.8</ecNumber>
    </recommendedName>
</protein>
<name>I4B3Q8_TURPD</name>
<evidence type="ECO:0000256" key="3">
    <source>
        <dbReference type="ARBA" id="ARBA00023110"/>
    </source>
</evidence>
<evidence type="ECO:0000256" key="2">
    <source>
        <dbReference type="ARBA" id="ARBA00006577"/>
    </source>
</evidence>
<dbReference type="PATRIC" id="fig|869212.3.peg.1256"/>
<dbReference type="AlphaFoldDB" id="I4B3Q8"/>
<dbReference type="InterPro" id="IPR046357">
    <property type="entry name" value="PPIase_dom_sf"/>
</dbReference>
<keyword evidence="10" id="KW-1185">Reference proteome</keyword>
<comment type="catalytic activity">
    <reaction evidence="1 5 6">
        <text>[protein]-peptidylproline (omega=180) = [protein]-peptidylproline (omega=0)</text>
        <dbReference type="Rhea" id="RHEA:16237"/>
        <dbReference type="Rhea" id="RHEA-COMP:10747"/>
        <dbReference type="Rhea" id="RHEA-COMP:10748"/>
        <dbReference type="ChEBI" id="CHEBI:83833"/>
        <dbReference type="ChEBI" id="CHEBI:83834"/>
        <dbReference type="EC" id="5.2.1.8"/>
    </reaction>
</comment>
<keyword evidence="7" id="KW-0732">Signal</keyword>
<dbReference type="EC" id="5.2.1.8" evidence="6"/>
<dbReference type="Proteomes" id="UP000006048">
    <property type="component" value="Chromosome"/>
</dbReference>
<dbReference type="PANTHER" id="PTHR43811:SF19">
    <property type="entry name" value="39 KDA FK506-BINDING NUCLEAR PROTEIN"/>
    <property type="match status" value="1"/>
</dbReference>
<feature type="signal peptide" evidence="7">
    <location>
        <begin position="1"/>
        <end position="19"/>
    </location>
</feature>
<dbReference type="EMBL" id="CP002959">
    <property type="protein sequence ID" value="AFM11915.1"/>
    <property type="molecule type" value="Genomic_DNA"/>
</dbReference>
<keyword evidence="4 5" id="KW-0413">Isomerase</keyword>
<organism evidence="9 10">
    <name type="scientific">Turneriella parva (strain ATCC BAA-1111 / DSM 21527 / NCTC 11395 / H)</name>
    <name type="common">Leptospira parva</name>
    <dbReference type="NCBI Taxonomy" id="869212"/>
    <lineage>
        <taxon>Bacteria</taxon>
        <taxon>Pseudomonadati</taxon>
        <taxon>Spirochaetota</taxon>
        <taxon>Spirochaetia</taxon>
        <taxon>Leptospirales</taxon>
        <taxon>Leptospiraceae</taxon>
        <taxon>Turneriella</taxon>
    </lineage>
</organism>
<sequence>MKLSIHIVAALLVAGAAYAKGRMTKSDGLEYEVVKEGKGQAVISGQRVQVHYTGWLNAGGGKKGKVFDSSRKKNRPFVFALGEGHVIRGWDEGVAGMKRGEKRILYVPAMLGYGPRGAGDAIPPNSDLIFEVELLDFE</sequence>
<evidence type="ECO:0000256" key="6">
    <source>
        <dbReference type="RuleBase" id="RU003915"/>
    </source>
</evidence>
<dbReference type="GO" id="GO:0003755">
    <property type="term" value="F:peptidyl-prolyl cis-trans isomerase activity"/>
    <property type="evidence" value="ECO:0007669"/>
    <property type="project" value="UniProtKB-UniRule"/>
</dbReference>
<dbReference type="Gene3D" id="3.10.50.40">
    <property type="match status" value="1"/>
</dbReference>
<keyword evidence="3 5" id="KW-0697">Rotamase</keyword>
<evidence type="ECO:0000259" key="8">
    <source>
        <dbReference type="PROSITE" id="PS50059"/>
    </source>
</evidence>
<dbReference type="SUPFAM" id="SSF54534">
    <property type="entry name" value="FKBP-like"/>
    <property type="match status" value="1"/>
</dbReference>
<evidence type="ECO:0000256" key="1">
    <source>
        <dbReference type="ARBA" id="ARBA00000971"/>
    </source>
</evidence>
<dbReference type="InterPro" id="IPR001179">
    <property type="entry name" value="PPIase_FKBP_dom"/>
</dbReference>
<evidence type="ECO:0000256" key="7">
    <source>
        <dbReference type="SAM" id="SignalP"/>
    </source>
</evidence>
<reference evidence="9 10" key="1">
    <citation type="submission" date="2012-06" db="EMBL/GenBank/DDBJ databases">
        <title>The complete chromosome of genome of Turneriella parva DSM 21527.</title>
        <authorList>
            <consortium name="US DOE Joint Genome Institute (JGI-PGF)"/>
            <person name="Lucas S."/>
            <person name="Han J."/>
            <person name="Lapidus A."/>
            <person name="Bruce D."/>
            <person name="Goodwin L."/>
            <person name="Pitluck S."/>
            <person name="Peters L."/>
            <person name="Kyrpides N."/>
            <person name="Mavromatis K."/>
            <person name="Ivanova N."/>
            <person name="Mikhailova N."/>
            <person name="Chertkov O."/>
            <person name="Detter J.C."/>
            <person name="Tapia R."/>
            <person name="Han C."/>
            <person name="Land M."/>
            <person name="Hauser L."/>
            <person name="Markowitz V."/>
            <person name="Cheng J.-F."/>
            <person name="Hugenholtz P."/>
            <person name="Woyke T."/>
            <person name="Wu D."/>
            <person name="Gronow S."/>
            <person name="Wellnitz S."/>
            <person name="Brambilla E."/>
            <person name="Klenk H.-P."/>
            <person name="Eisen J.A."/>
        </authorList>
    </citation>
    <scope>NUCLEOTIDE SEQUENCE [LARGE SCALE GENOMIC DNA]</scope>
    <source>
        <strain evidence="10">ATCC BAA-1111 / DSM 21527 / NCTC 11395 / H</strain>
    </source>
</reference>
<dbReference type="PANTHER" id="PTHR43811">
    <property type="entry name" value="FKBP-TYPE PEPTIDYL-PROLYL CIS-TRANS ISOMERASE FKPA"/>
    <property type="match status" value="1"/>
</dbReference>
<dbReference type="KEGG" id="tpx:Turpa_1267"/>